<dbReference type="OrthoDB" id="2212237at2759"/>
<protein>
    <submittedName>
        <fullName evidence="1">Uncharacterized protein</fullName>
    </submittedName>
</protein>
<accession>A0A8H7SEF5</accession>
<gene>
    <name evidence="1" type="ORF">INT45_002030</name>
</gene>
<sequence>MKPVLDYTKWVKMVDDIKKQGVQLKEDTPEDNKPLERAPIKPALKECQCVRVYSVSEQPANQGIFGETTISTHHGLFTSGRTLISPISQKIGIPLMIYLENPLSHALFKPELRELYVNQPITFLLARISNGFSPLHYQDGVGTALVARLDQKPLSIELMAIICAYIDMLMTERYGVMDPSQVQYTITPADFNLFYHDCIEATRNHGLSF</sequence>
<evidence type="ECO:0000313" key="1">
    <source>
        <dbReference type="EMBL" id="KAG2227792.1"/>
    </source>
</evidence>
<comment type="caution">
    <text evidence="1">The sequence shown here is derived from an EMBL/GenBank/DDBJ whole genome shotgun (WGS) entry which is preliminary data.</text>
</comment>
<keyword evidence="2" id="KW-1185">Reference proteome</keyword>
<dbReference type="Proteomes" id="UP000646827">
    <property type="component" value="Unassembled WGS sequence"/>
</dbReference>
<proteinExistence type="predicted"/>
<evidence type="ECO:0000313" key="2">
    <source>
        <dbReference type="Proteomes" id="UP000646827"/>
    </source>
</evidence>
<reference evidence="1 2" key="1">
    <citation type="submission" date="2020-12" db="EMBL/GenBank/DDBJ databases">
        <title>Metabolic potential, ecology and presence of endohyphal bacteria is reflected in genomic diversity of Mucoromycotina.</title>
        <authorList>
            <person name="Muszewska A."/>
            <person name="Okrasinska A."/>
            <person name="Steczkiewicz K."/>
            <person name="Drgas O."/>
            <person name="Orlowska M."/>
            <person name="Perlinska-Lenart U."/>
            <person name="Aleksandrzak-Piekarczyk T."/>
            <person name="Szatraj K."/>
            <person name="Zielenkiewicz U."/>
            <person name="Pilsyk S."/>
            <person name="Malc E."/>
            <person name="Mieczkowski P."/>
            <person name="Kruszewska J.S."/>
            <person name="Biernat P."/>
            <person name="Pawlowska J."/>
        </authorList>
    </citation>
    <scope>NUCLEOTIDE SEQUENCE [LARGE SCALE GENOMIC DNA]</scope>
    <source>
        <strain evidence="1 2">CBS 142.35</strain>
    </source>
</reference>
<dbReference type="AlphaFoldDB" id="A0A8H7SEF5"/>
<organism evidence="1 2">
    <name type="scientific">Circinella minor</name>
    <dbReference type="NCBI Taxonomy" id="1195481"/>
    <lineage>
        <taxon>Eukaryota</taxon>
        <taxon>Fungi</taxon>
        <taxon>Fungi incertae sedis</taxon>
        <taxon>Mucoromycota</taxon>
        <taxon>Mucoromycotina</taxon>
        <taxon>Mucoromycetes</taxon>
        <taxon>Mucorales</taxon>
        <taxon>Lichtheimiaceae</taxon>
        <taxon>Circinella</taxon>
    </lineage>
</organism>
<name>A0A8H7SEF5_9FUNG</name>
<dbReference type="EMBL" id="JAEPRB010000004">
    <property type="protein sequence ID" value="KAG2227792.1"/>
    <property type="molecule type" value="Genomic_DNA"/>
</dbReference>